<dbReference type="PANTHER" id="PTHR32196:SF32">
    <property type="entry name" value="XYLOSE TRANSPORT SYSTEM PERMEASE PROTEIN XYLH"/>
    <property type="match status" value="1"/>
</dbReference>
<keyword evidence="5" id="KW-0762">Sugar transport</keyword>
<feature type="transmembrane region" description="Helical" evidence="11">
    <location>
        <begin position="267"/>
        <end position="289"/>
    </location>
</feature>
<evidence type="ECO:0000256" key="1">
    <source>
        <dbReference type="ARBA" id="ARBA00004651"/>
    </source>
</evidence>
<evidence type="ECO:0000256" key="11">
    <source>
        <dbReference type="SAM" id="Phobius"/>
    </source>
</evidence>
<feature type="transmembrane region" description="Helical" evidence="11">
    <location>
        <begin position="121"/>
        <end position="139"/>
    </location>
</feature>
<feature type="transmembrane region" description="Helical" evidence="11">
    <location>
        <begin position="12"/>
        <end position="29"/>
    </location>
</feature>
<gene>
    <name evidence="12" type="ORF">RP75_28675</name>
</gene>
<evidence type="ECO:0000256" key="4">
    <source>
        <dbReference type="ARBA" id="ARBA00022519"/>
    </source>
</evidence>
<feature type="transmembrane region" description="Helical" evidence="11">
    <location>
        <begin position="159"/>
        <end position="184"/>
    </location>
</feature>
<proteinExistence type="predicted"/>
<comment type="subcellular location">
    <subcellularLocation>
        <location evidence="1">Cell membrane</location>
        <topology evidence="1">Multi-pass membrane protein</topology>
    </subcellularLocation>
</comment>
<dbReference type="CDD" id="cd06579">
    <property type="entry name" value="TM_PBP1_transp_AraH_like"/>
    <property type="match status" value="1"/>
</dbReference>
<keyword evidence="8 11" id="KW-0472">Membrane</keyword>
<feature type="transmembrane region" description="Helical" evidence="11">
    <location>
        <begin position="72"/>
        <end position="89"/>
    </location>
</feature>
<evidence type="ECO:0000313" key="13">
    <source>
        <dbReference type="Proteomes" id="UP000032564"/>
    </source>
</evidence>
<organism evidence="12 13">
    <name type="scientific">Agrobacterium arsenijevicii</name>
    <dbReference type="NCBI Taxonomy" id="1585697"/>
    <lineage>
        <taxon>Bacteria</taxon>
        <taxon>Pseudomonadati</taxon>
        <taxon>Pseudomonadota</taxon>
        <taxon>Alphaproteobacteria</taxon>
        <taxon>Hyphomicrobiales</taxon>
        <taxon>Rhizobiaceae</taxon>
        <taxon>Rhizobium/Agrobacterium group</taxon>
        <taxon>Agrobacterium</taxon>
    </lineage>
</organism>
<accession>A0ABR5CZ02</accession>
<dbReference type="RefSeq" id="WP_045024905.1">
    <property type="nucleotide sequence ID" value="NZ_CP166108.1"/>
</dbReference>
<feature type="transmembrane region" description="Helical" evidence="11">
    <location>
        <begin position="239"/>
        <end position="260"/>
    </location>
</feature>
<comment type="caution">
    <text evidence="12">The sequence shown here is derived from an EMBL/GenBank/DDBJ whole genome shotgun (WGS) entry which is preliminary data.</text>
</comment>
<sequence length="329" mass="32867">MIAVLRLARARSVRPFVVSLIIIVVIALIDGGQGRFLSFGTVSSVLQQFATVGPVALAIGLTMIASEFDLSVGGMAGLAGCVAVLTGASDPMVGIAAATTVGLAAGLVQGVIMVRLGLSSVAVTLGGLLTLTGIAYVVTDNTTVGYPRLDVAMLVNEPVVGIISIRCALALGAFIIAAFVMYFTRIGRDVVAVGSDRRSAMTAGVSVSAITIGVFAVSGLLTSLSGALLSYSLAAASPAALASTLVPAVAAAIIGGVSLAGGKGSPLGIAGGVLVLCILRSSMSSIGLAPYVQDIATGGVLLIVALMDADDLTRQLYPLVKKLRRGVPS</sequence>
<dbReference type="Proteomes" id="UP000032564">
    <property type="component" value="Unassembled WGS sequence"/>
</dbReference>
<keyword evidence="6 11" id="KW-0812">Transmembrane</keyword>
<evidence type="ECO:0000256" key="2">
    <source>
        <dbReference type="ARBA" id="ARBA00022448"/>
    </source>
</evidence>
<keyword evidence="3" id="KW-1003">Cell membrane</keyword>
<feature type="transmembrane region" description="Helical" evidence="11">
    <location>
        <begin position="95"/>
        <end position="114"/>
    </location>
</feature>
<evidence type="ECO:0000313" key="12">
    <source>
        <dbReference type="EMBL" id="KJF70032.1"/>
    </source>
</evidence>
<dbReference type="Pfam" id="PF02653">
    <property type="entry name" value="BPD_transp_2"/>
    <property type="match status" value="1"/>
</dbReference>
<keyword evidence="4" id="KW-0997">Cell inner membrane</keyword>
<name>A0ABR5CZ02_9HYPH</name>
<feature type="transmembrane region" description="Helical" evidence="11">
    <location>
        <begin position="205"/>
        <end position="233"/>
    </location>
</feature>
<evidence type="ECO:0000256" key="10">
    <source>
        <dbReference type="ARBA" id="ARBA00035686"/>
    </source>
</evidence>
<dbReference type="EMBL" id="JWIT01000052">
    <property type="protein sequence ID" value="KJF70032.1"/>
    <property type="molecule type" value="Genomic_DNA"/>
</dbReference>
<reference evidence="12 13" key="1">
    <citation type="submission" date="2014-12" db="EMBL/GenBank/DDBJ databases">
        <authorList>
            <person name="Kuzmanovic N."/>
            <person name="Pulawska J."/>
            <person name="Obradovic A."/>
        </authorList>
    </citation>
    <scope>NUCLEOTIDE SEQUENCE [LARGE SCALE GENOMIC DNA]</scope>
    <source>
        <strain evidence="12 13">KFB 330</strain>
    </source>
</reference>
<evidence type="ECO:0000256" key="9">
    <source>
        <dbReference type="ARBA" id="ARBA00035611"/>
    </source>
</evidence>
<dbReference type="InterPro" id="IPR001851">
    <property type="entry name" value="ABC_transp_permease"/>
</dbReference>
<evidence type="ECO:0000256" key="5">
    <source>
        <dbReference type="ARBA" id="ARBA00022597"/>
    </source>
</evidence>
<evidence type="ECO:0000256" key="6">
    <source>
        <dbReference type="ARBA" id="ARBA00022692"/>
    </source>
</evidence>
<keyword evidence="13" id="KW-1185">Reference proteome</keyword>
<dbReference type="PANTHER" id="PTHR32196">
    <property type="entry name" value="ABC TRANSPORTER PERMEASE PROTEIN YPHD-RELATED-RELATED"/>
    <property type="match status" value="1"/>
</dbReference>
<comment type="function">
    <text evidence="9">Part of the binding-protein-dependent transport system for D-xylose. Probably responsible for the translocation of the substrate across the membrane.</text>
</comment>
<feature type="transmembrane region" description="Helical" evidence="11">
    <location>
        <begin position="49"/>
        <end position="65"/>
    </location>
</feature>
<protein>
    <recommendedName>
        <fullName evidence="10">Xylose transport system permease protein XylH</fullName>
    </recommendedName>
</protein>
<evidence type="ECO:0000256" key="3">
    <source>
        <dbReference type="ARBA" id="ARBA00022475"/>
    </source>
</evidence>
<keyword evidence="2" id="KW-0813">Transport</keyword>
<evidence type="ECO:0000256" key="8">
    <source>
        <dbReference type="ARBA" id="ARBA00023136"/>
    </source>
</evidence>
<evidence type="ECO:0000256" key="7">
    <source>
        <dbReference type="ARBA" id="ARBA00022989"/>
    </source>
</evidence>
<keyword evidence="7 11" id="KW-1133">Transmembrane helix</keyword>